<dbReference type="eggNOG" id="KOG0157">
    <property type="taxonomic scope" value="Eukaryota"/>
</dbReference>
<dbReference type="GO" id="GO:0020037">
    <property type="term" value="F:heme binding"/>
    <property type="evidence" value="ECO:0007669"/>
    <property type="project" value="InterPro"/>
</dbReference>
<dbReference type="InterPro" id="IPR001128">
    <property type="entry name" value="Cyt_P450"/>
</dbReference>
<dbReference type="GO" id="GO:0016705">
    <property type="term" value="F:oxidoreductase activity, acting on paired donors, with incorporation or reduction of molecular oxygen"/>
    <property type="evidence" value="ECO:0007669"/>
    <property type="project" value="InterPro"/>
</dbReference>
<gene>
    <name evidence="6" type="ORF">BAUCODRAFT_38665</name>
</gene>
<evidence type="ECO:0000256" key="4">
    <source>
        <dbReference type="ARBA" id="ARBA00023004"/>
    </source>
</evidence>
<dbReference type="RefSeq" id="XP_007680874.1">
    <property type="nucleotide sequence ID" value="XM_007682684.1"/>
</dbReference>
<dbReference type="GO" id="GO:0005506">
    <property type="term" value="F:iron ion binding"/>
    <property type="evidence" value="ECO:0007669"/>
    <property type="project" value="InterPro"/>
</dbReference>
<dbReference type="GeneID" id="19113604"/>
<keyword evidence="5" id="KW-0349">Heme</keyword>
<organism evidence="6 7">
    <name type="scientific">Baudoinia panamericana (strain UAMH 10762)</name>
    <name type="common">Angels' share fungus</name>
    <name type="synonym">Baudoinia compniacensis (strain UAMH 10762)</name>
    <dbReference type="NCBI Taxonomy" id="717646"/>
    <lineage>
        <taxon>Eukaryota</taxon>
        <taxon>Fungi</taxon>
        <taxon>Dikarya</taxon>
        <taxon>Ascomycota</taxon>
        <taxon>Pezizomycotina</taxon>
        <taxon>Dothideomycetes</taxon>
        <taxon>Dothideomycetidae</taxon>
        <taxon>Mycosphaerellales</taxon>
        <taxon>Teratosphaeriaceae</taxon>
        <taxon>Baudoinia</taxon>
    </lineage>
</organism>
<reference evidence="6 7" key="1">
    <citation type="journal article" date="2012" name="PLoS Pathog.">
        <title>Diverse lifestyles and strategies of plant pathogenesis encoded in the genomes of eighteen Dothideomycetes fungi.</title>
        <authorList>
            <person name="Ohm R.A."/>
            <person name="Feau N."/>
            <person name="Henrissat B."/>
            <person name="Schoch C.L."/>
            <person name="Horwitz B.A."/>
            <person name="Barry K.W."/>
            <person name="Condon B.J."/>
            <person name="Copeland A.C."/>
            <person name="Dhillon B."/>
            <person name="Glaser F."/>
            <person name="Hesse C.N."/>
            <person name="Kosti I."/>
            <person name="LaButti K."/>
            <person name="Lindquist E.A."/>
            <person name="Lucas S."/>
            <person name="Salamov A.A."/>
            <person name="Bradshaw R.E."/>
            <person name="Ciuffetti L."/>
            <person name="Hamelin R.C."/>
            <person name="Kema G.H.J."/>
            <person name="Lawrence C."/>
            <person name="Scott J.A."/>
            <person name="Spatafora J.W."/>
            <person name="Turgeon B.G."/>
            <person name="de Wit P.J.G.M."/>
            <person name="Zhong S."/>
            <person name="Goodwin S.B."/>
            <person name="Grigoriev I.V."/>
        </authorList>
    </citation>
    <scope>NUCLEOTIDE SEQUENCE [LARGE SCALE GENOMIC DNA]</scope>
    <source>
        <strain evidence="6 7">UAMH 10762</strain>
    </source>
</reference>
<dbReference type="FunFam" id="1.10.630.10:FF:000090">
    <property type="entry name" value="Cytochrome P450 monooxygenase"/>
    <property type="match status" value="1"/>
</dbReference>
<comment type="similarity">
    <text evidence="2">Belongs to the cytochrome P450 family.</text>
</comment>
<dbReference type="Gene3D" id="1.10.630.10">
    <property type="entry name" value="Cytochrome P450"/>
    <property type="match status" value="1"/>
</dbReference>
<evidence type="ECO:0000256" key="3">
    <source>
        <dbReference type="ARBA" id="ARBA00022723"/>
    </source>
</evidence>
<dbReference type="PANTHER" id="PTHR24305">
    <property type="entry name" value="CYTOCHROME P450"/>
    <property type="match status" value="1"/>
</dbReference>
<dbReference type="OrthoDB" id="1470350at2759"/>
<proteinExistence type="inferred from homology"/>
<evidence type="ECO:0000313" key="7">
    <source>
        <dbReference type="Proteomes" id="UP000011761"/>
    </source>
</evidence>
<evidence type="ECO:0000313" key="6">
    <source>
        <dbReference type="EMBL" id="EMC91552.1"/>
    </source>
</evidence>
<dbReference type="GO" id="GO:0004497">
    <property type="term" value="F:monooxygenase activity"/>
    <property type="evidence" value="ECO:0007669"/>
    <property type="project" value="InterPro"/>
</dbReference>
<dbReference type="Proteomes" id="UP000011761">
    <property type="component" value="Unassembled WGS sequence"/>
</dbReference>
<comment type="cofactor">
    <cofactor evidence="1 5">
        <name>heme</name>
        <dbReference type="ChEBI" id="CHEBI:30413"/>
    </cofactor>
</comment>
<evidence type="ECO:0000256" key="5">
    <source>
        <dbReference type="PIRSR" id="PIRSR602403-1"/>
    </source>
</evidence>
<sequence>MAIKQFYLYGSAPSTAIDVDITPVNTIDELKRSIAAVYGVVQAEGIAFQAENEDLPDLHDVENASHPVGITIDGHAVRAVPGPRGLPYVGNYFEVYPDHLGNNQRLFEKYGPIFKTTNMGKTVCQTNDPILAQIAFTESDFFSKEIVDDHPLHPIKQDAAGVFLSDTHNPSWKMVHKFLPPALGPKAVRHYAPIMNDEVRVSFPVFDELSARDEAWNPYQYMLKLSSAAVGKIVLGQDFHHFESVDTPFHRLPLAMAELLSINKKIASMGQWYSQLPFGDPKRLRDLQQQISDTIVSSIHAATAAGTEDLPLQDAALKSADVIDYLTRAVDADGQHLPVKNMVAALTVAAGAGFTTTSSLLSWLVYGLVAYDGMQERLLQEMVDHDFNDDTEVTPEMLEDLPMLDKYIKEMQRRHNPSYQPGRTAQRDVILPGGYKLNKGDVVIVALHHIHMNPKIWNNPDLFDPDRWDTERVKNRGRTDYVPFAAGQRMCIGFNFALQEIKIFMCKLVWRYRWLKEGEPESDYDPFFQLIRPINLYVRTQKRDEWPSKSSSMMS</sequence>
<keyword evidence="4 5" id="KW-0408">Iron</keyword>
<dbReference type="PANTHER" id="PTHR24305:SF87">
    <property type="entry name" value="CYTOCHROME P450 MONOOXYGENASE ALND-RELATED"/>
    <property type="match status" value="1"/>
</dbReference>
<name>M2LC87_BAUPA</name>
<feature type="binding site" description="axial binding residue" evidence="5">
    <location>
        <position position="491"/>
    </location>
    <ligand>
        <name>heme</name>
        <dbReference type="ChEBI" id="CHEBI:30413"/>
    </ligand>
    <ligandPart>
        <name>Fe</name>
        <dbReference type="ChEBI" id="CHEBI:18248"/>
    </ligandPart>
</feature>
<accession>M2LC87</accession>
<evidence type="ECO:0000256" key="1">
    <source>
        <dbReference type="ARBA" id="ARBA00001971"/>
    </source>
</evidence>
<evidence type="ECO:0008006" key="8">
    <source>
        <dbReference type="Google" id="ProtNLM"/>
    </source>
</evidence>
<keyword evidence="3 5" id="KW-0479">Metal-binding</keyword>
<dbReference type="PRINTS" id="PR00465">
    <property type="entry name" value="EP450IV"/>
</dbReference>
<dbReference type="CDD" id="cd00302">
    <property type="entry name" value="cytochrome_P450"/>
    <property type="match status" value="1"/>
</dbReference>
<dbReference type="KEGG" id="bcom:BAUCODRAFT_38665"/>
<dbReference type="AlphaFoldDB" id="M2LC87"/>
<dbReference type="Pfam" id="PF00067">
    <property type="entry name" value="p450"/>
    <property type="match status" value="1"/>
</dbReference>
<evidence type="ECO:0000256" key="2">
    <source>
        <dbReference type="ARBA" id="ARBA00010617"/>
    </source>
</evidence>
<dbReference type="OMA" id="RTVYHTN"/>
<dbReference type="PRINTS" id="PR00385">
    <property type="entry name" value="P450"/>
</dbReference>
<dbReference type="SUPFAM" id="SSF48264">
    <property type="entry name" value="Cytochrome P450"/>
    <property type="match status" value="1"/>
</dbReference>
<dbReference type="HOGENOM" id="CLU_001570_31_0_1"/>
<protein>
    <recommendedName>
        <fullName evidence="8">Cytochrome P450 monooxygenase</fullName>
    </recommendedName>
</protein>
<dbReference type="EMBL" id="KB445563">
    <property type="protein sequence ID" value="EMC91552.1"/>
    <property type="molecule type" value="Genomic_DNA"/>
</dbReference>
<dbReference type="InterPro" id="IPR002403">
    <property type="entry name" value="Cyt_P450_E_grp-IV"/>
</dbReference>
<keyword evidence="7" id="KW-1185">Reference proteome</keyword>
<dbReference type="InterPro" id="IPR036396">
    <property type="entry name" value="Cyt_P450_sf"/>
</dbReference>
<dbReference type="InterPro" id="IPR050121">
    <property type="entry name" value="Cytochrome_P450_monoxygenase"/>
</dbReference>